<dbReference type="AlphaFoldDB" id="A0A1H1HNE5"/>
<evidence type="ECO:0000313" key="3">
    <source>
        <dbReference type="Proteomes" id="UP000183053"/>
    </source>
</evidence>
<protein>
    <recommendedName>
        <fullName evidence="4">PH domain-containing protein</fullName>
    </recommendedName>
</protein>
<dbReference type="Proteomes" id="UP000183053">
    <property type="component" value="Unassembled WGS sequence"/>
</dbReference>
<accession>A0A1H1HNE5</accession>
<feature type="transmembrane region" description="Helical" evidence="1">
    <location>
        <begin position="105"/>
        <end position="124"/>
    </location>
</feature>
<keyword evidence="1" id="KW-1133">Transmembrane helix</keyword>
<feature type="transmembrane region" description="Helical" evidence="1">
    <location>
        <begin position="20"/>
        <end position="40"/>
    </location>
</feature>
<evidence type="ECO:0000256" key="1">
    <source>
        <dbReference type="SAM" id="Phobius"/>
    </source>
</evidence>
<evidence type="ECO:0000313" key="2">
    <source>
        <dbReference type="EMBL" id="SDR26586.1"/>
    </source>
</evidence>
<keyword evidence="1" id="KW-0472">Membrane</keyword>
<organism evidence="2 3">
    <name type="scientific">Tsukamurella pulmonis</name>
    <dbReference type="NCBI Taxonomy" id="47312"/>
    <lineage>
        <taxon>Bacteria</taxon>
        <taxon>Bacillati</taxon>
        <taxon>Actinomycetota</taxon>
        <taxon>Actinomycetes</taxon>
        <taxon>Mycobacteriales</taxon>
        <taxon>Tsukamurellaceae</taxon>
        <taxon>Tsukamurella</taxon>
    </lineage>
</organism>
<evidence type="ECO:0008006" key="4">
    <source>
        <dbReference type="Google" id="ProtNLM"/>
    </source>
</evidence>
<reference evidence="3" key="1">
    <citation type="submission" date="2016-10" db="EMBL/GenBank/DDBJ databases">
        <authorList>
            <person name="Varghese N."/>
            <person name="Submissions S."/>
        </authorList>
    </citation>
    <scope>NUCLEOTIDE SEQUENCE [LARGE SCALE GENOMIC DNA]</scope>
    <source>
        <strain evidence="3">DSM 44142</strain>
    </source>
</reference>
<gene>
    <name evidence="2" type="ORF">SAMN04489765_4369</name>
</gene>
<feature type="transmembrane region" description="Helical" evidence="1">
    <location>
        <begin position="52"/>
        <end position="73"/>
    </location>
</feature>
<dbReference type="RefSeq" id="WP_139184280.1">
    <property type="nucleotide sequence ID" value="NZ_FNLF01000002.1"/>
</dbReference>
<feature type="transmembrane region" description="Helical" evidence="1">
    <location>
        <begin position="136"/>
        <end position="156"/>
    </location>
</feature>
<proteinExistence type="predicted"/>
<keyword evidence="3" id="KW-1185">Reference proteome</keyword>
<keyword evidence="1" id="KW-0812">Transmembrane</keyword>
<sequence>MNYLQPQWPPEWGKRSGILLTRAVCGLIAALCVLVAFYYLRSNNPFSELGRSMLTVGLLACAAIMTLGASLALDVRKRRPARLVETESVETKPIRLKSSTFYSKVLPGGFFFSGSIAGLGAVIRELQTERPRLISIILWGGLLAAGVIGLTLAVIAKKQDILISIDGITIGSEFIRWDESPTIVPAVVNMHRAIQVIAGSEADHKTAQVFPVRYGLDSLALLSTLNLLASNPDFRARFLESRKFAGESLSRRPLNNH</sequence>
<dbReference type="EMBL" id="FNLF01000002">
    <property type="protein sequence ID" value="SDR26586.1"/>
    <property type="molecule type" value="Genomic_DNA"/>
</dbReference>
<name>A0A1H1HNE5_9ACTN</name>